<feature type="region of interest" description="Disordered" evidence="1">
    <location>
        <begin position="1"/>
        <end position="41"/>
    </location>
</feature>
<accession>A0AAN6BJF4</accession>
<gene>
    <name evidence="2" type="ORF">CNMCM8927_004543</name>
</gene>
<feature type="compositionally biased region" description="Pro residues" evidence="1">
    <location>
        <begin position="20"/>
        <end position="33"/>
    </location>
</feature>
<name>A0AAN6BJF4_ASPLE</name>
<proteinExistence type="predicted"/>
<protein>
    <submittedName>
        <fullName evidence="2">Uncharacterized protein</fullName>
    </submittedName>
</protein>
<reference evidence="2" key="2">
    <citation type="submission" date="2020-04" db="EMBL/GenBank/DDBJ databases">
        <authorList>
            <person name="Santos R.A.C."/>
            <person name="Steenwyk J.L."/>
            <person name="Rivero-Menendez O."/>
            <person name="Mead M.E."/>
            <person name="Silva L.P."/>
            <person name="Bastos R.W."/>
            <person name="Alastruey-Izquierdo A."/>
            <person name="Goldman G.H."/>
            <person name="Rokas A."/>
        </authorList>
    </citation>
    <scope>NUCLEOTIDE SEQUENCE</scope>
    <source>
        <strain evidence="2">CNM-CM8927</strain>
    </source>
</reference>
<comment type="caution">
    <text evidence="2">The sequence shown here is derived from an EMBL/GenBank/DDBJ whole genome shotgun (WGS) entry which is preliminary data.</text>
</comment>
<evidence type="ECO:0000313" key="3">
    <source>
        <dbReference type="Proteomes" id="UP000649114"/>
    </source>
</evidence>
<feature type="compositionally biased region" description="Polar residues" evidence="1">
    <location>
        <begin position="1"/>
        <end position="11"/>
    </location>
</feature>
<organism evidence="2 3">
    <name type="scientific">Aspergillus lentulus</name>
    <dbReference type="NCBI Taxonomy" id="293939"/>
    <lineage>
        <taxon>Eukaryota</taxon>
        <taxon>Fungi</taxon>
        <taxon>Dikarya</taxon>
        <taxon>Ascomycota</taxon>
        <taxon>Pezizomycotina</taxon>
        <taxon>Eurotiomycetes</taxon>
        <taxon>Eurotiomycetidae</taxon>
        <taxon>Eurotiales</taxon>
        <taxon>Aspergillaceae</taxon>
        <taxon>Aspergillus</taxon>
        <taxon>Aspergillus subgen. Fumigati</taxon>
    </lineage>
</organism>
<dbReference type="Proteomes" id="UP000649114">
    <property type="component" value="Unassembled WGS sequence"/>
</dbReference>
<dbReference type="AlphaFoldDB" id="A0AAN6BJF4"/>
<dbReference type="EMBL" id="JAAAPU010000275">
    <property type="protein sequence ID" value="KAF4199859.1"/>
    <property type="molecule type" value="Genomic_DNA"/>
</dbReference>
<evidence type="ECO:0000313" key="2">
    <source>
        <dbReference type="EMBL" id="KAF4199859.1"/>
    </source>
</evidence>
<reference evidence="2" key="1">
    <citation type="journal article" date="2020" name="bioRxiv">
        <title>Genomic and phenotypic heterogeneity of clinical isolates of the human pathogens Aspergillus fumigatus, Aspergillus lentulus and Aspergillus fumigatiaffinis.</title>
        <authorList>
            <person name="dos Santos R.A.C."/>
            <person name="Steenwyk J.L."/>
            <person name="Rivero-Menendez O."/>
            <person name="Mead M.E."/>
            <person name="Silva L.P."/>
            <person name="Bastos R.W."/>
            <person name="Alastruey-Izquierdo A."/>
            <person name="Goldman G.H."/>
            <person name="Rokas A."/>
        </authorList>
    </citation>
    <scope>NUCLEOTIDE SEQUENCE</scope>
    <source>
        <strain evidence="2">CNM-CM8927</strain>
    </source>
</reference>
<sequence>MLIPLPQNQEIPSPHLSAPNPNPLPPPRLPHPPLRAGRPLDHLLGARDSSRFQRTGRGECNAHEPVCAGGALSSGAGDEWDVRGL</sequence>
<evidence type="ECO:0000256" key="1">
    <source>
        <dbReference type="SAM" id="MobiDB-lite"/>
    </source>
</evidence>